<dbReference type="RefSeq" id="WP_124752645.1">
    <property type="nucleotide sequence ID" value="NZ_RQYS01000084.1"/>
</dbReference>
<dbReference type="AlphaFoldDB" id="A0A3P1XEK1"/>
<name>A0A3P1XEK1_TANFO</name>
<dbReference type="EMBL" id="RQYS01000084">
    <property type="protein sequence ID" value="RRD57274.1"/>
    <property type="molecule type" value="Genomic_DNA"/>
</dbReference>
<dbReference type="Proteomes" id="UP000278609">
    <property type="component" value="Unassembled WGS sequence"/>
</dbReference>
<accession>A0A3P1XEK1</accession>
<gene>
    <name evidence="1" type="ORF">EII40_13110</name>
</gene>
<proteinExistence type="predicted"/>
<organism evidence="1 2">
    <name type="scientific">Tannerella forsythia</name>
    <name type="common">Bacteroides forsythus</name>
    <dbReference type="NCBI Taxonomy" id="28112"/>
    <lineage>
        <taxon>Bacteria</taxon>
        <taxon>Pseudomonadati</taxon>
        <taxon>Bacteroidota</taxon>
        <taxon>Bacteroidia</taxon>
        <taxon>Bacteroidales</taxon>
        <taxon>Tannerellaceae</taxon>
        <taxon>Tannerella</taxon>
    </lineage>
</organism>
<protein>
    <submittedName>
        <fullName evidence="1">Uncharacterized protein</fullName>
    </submittedName>
</protein>
<sequence>MEEIKKNNNPKTNPFLSRFAAGSPLESGCKSRYSDPILQIFLQVFFEKNRKQQKITNIKRKREHTLIYRERKDE</sequence>
<evidence type="ECO:0000313" key="1">
    <source>
        <dbReference type="EMBL" id="RRD57274.1"/>
    </source>
</evidence>
<comment type="caution">
    <text evidence="1">The sequence shown here is derived from an EMBL/GenBank/DDBJ whole genome shotgun (WGS) entry which is preliminary data.</text>
</comment>
<evidence type="ECO:0000313" key="2">
    <source>
        <dbReference type="Proteomes" id="UP000278609"/>
    </source>
</evidence>
<reference evidence="1 2" key="1">
    <citation type="submission" date="2018-11" db="EMBL/GenBank/DDBJ databases">
        <title>Genomes From Bacteria Associated with the Canine Oral Cavity: a Test Case for Automated Genome-Based Taxonomic Assignment.</title>
        <authorList>
            <person name="Coil D.A."/>
            <person name="Jospin G."/>
            <person name="Darling A.E."/>
            <person name="Wallis C."/>
            <person name="Davis I.J."/>
            <person name="Harris S."/>
            <person name="Eisen J.A."/>
            <person name="Holcombe L.J."/>
            <person name="O'Flynn C."/>
        </authorList>
    </citation>
    <scope>NUCLEOTIDE SEQUENCE [LARGE SCALE GENOMIC DNA]</scope>
    <source>
        <strain evidence="1 2">OH2617_COT-023</strain>
    </source>
</reference>